<organism evidence="2 3">
    <name type="scientific">Undibacterium terreum</name>
    <dbReference type="NCBI Taxonomy" id="1224302"/>
    <lineage>
        <taxon>Bacteria</taxon>
        <taxon>Pseudomonadati</taxon>
        <taxon>Pseudomonadota</taxon>
        <taxon>Betaproteobacteria</taxon>
        <taxon>Burkholderiales</taxon>
        <taxon>Oxalobacteraceae</taxon>
        <taxon>Undibacterium</taxon>
    </lineage>
</organism>
<dbReference type="InterPro" id="IPR046914">
    <property type="entry name" value="ABC-3C_CTD6"/>
</dbReference>
<gene>
    <name evidence="2" type="ORF">GCM10011396_33860</name>
</gene>
<feature type="domain" description="ABC-three component systems C-terminal" evidence="1">
    <location>
        <begin position="215"/>
        <end position="342"/>
    </location>
</feature>
<evidence type="ECO:0000313" key="2">
    <source>
        <dbReference type="EMBL" id="GGC83687.1"/>
    </source>
</evidence>
<name>A0A916UQQ9_9BURK</name>
<dbReference type="Pfam" id="PF20282">
    <property type="entry name" value="CTD6"/>
    <property type="match status" value="1"/>
</dbReference>
<sequence>MKRRQRLNQEKYPPSSLILLLSPDEWEGFIEDCCRINLGVGKKYQFVAKLGGAGDAGRDVEARYQSDLVKDEWDLYQGKRYQSAIGESILYPELAKVFHHIGLGTFPAPANYYVCAPKNTTPTLHDLIAKPTALKAKFLQAWTDGKMGIDTKNFPLDKNTMDALNAFEFSNIREYPVKDLIDLHAKNPVKHEALFGIEVPREEVLVAPAVPAVMEQIYLTELLKVYAEHSSVSVNMEAAFSSEAYGEHLQGCRAEFYSAEGLKRFRRDIYPEDFEKLLEAVYAGVKRVLSSPLHQNGMVRLDAVLNHASTLQISDNPLSRRLFPADLPGACHHLVNEEKMKWVK</sequence>
<accession>A0A916UQQ9</accession>
<evidence type="ECO:0000259" key="1">
    <source>
        <dbReference type="Pfam" id="PF20282"/>
    </source>
</evidence>
<dbReference type="AlphaFoldDB" id="A0A916UQQ9"/>
<comment type="caution">
    <text evidence="2">The sequence shown here is derived from an EMBL/GenBank/DDBJ whole genome shotgun (WGS) entry which is preliminary data.</text>
</comment>
<dbReference type="Proteomes" id="UP000637423">
    <property type="component" value="Unassembled WGS sequence"/>
</dbReference>
<dbReference type="EMBL" id="BMED01000003">
    <property type="protein sequence ID" value="GGC83687.1"/>
    <property type="molecule type" value="Genomic_DNA"/>
</dbReference>
<proteinExistence type="predicted"/>
<evidence type="ECO:0000313" key="3">
    <source>
        <dbReference type="Proteomes" id="UP000637423"/>
    </source>
</evidence>
<keyword evidence="3" id="KW-1185">Reference proteome</keyword>
<protein>
    <recommendedName>
        <fullName evidence="1">ABC-three component systems C-terminal domain-containing protein</fullName>
    </recommendedName>
</protein>
<reference evidence="2" key="2">
    <citation type="submission" date="2020-09" db="EMBL/GenBank/DDBJ databases">
        <authorList>
            <person name="Sun Q."/>
            <person name="Zhou Y."/>
        </authorList>
    </citation>
    <scope>NUCLEOTIDE SEQUENCE</scope>
    <source>
        <strain evidence="2">CGMCC 1.10998</strain>
    </source>
</reference>
<reference evidence="2" key="1">
    <citation type="journal article" date="2014" name="Int. J. Syst. Evol. Microbiol.">
        <title>Complete genome sequence of Corynebacterium casei LMG S-19264T (=DSM 44701T), isolated from a smear-ripened cheese.</title>
        <authorList>
            <consortium name="US DOE Joint Genome Institute (JGI-PGF)"/>
            <person name="Walter F."/>
            <person name="Albersmeier A."/>
            <person name="Kalinowski J."/>
            <person name="Ruckert C."/>
        </authorList>
    </citation>
    <scope>NUCLEOTIDE SEQUENCE</scope>
    <source>
        <strain evidence="2">CGMCC 1.10998</strain>
    </source>
</reference>